<protein>
    <submittedName>
        <fullName evidence="2">Ubiquitin interaction domain-containing protein</fullName>
    </submittedName>
</protein>
<dbReference type="RefSeq" id="XP_018160502.1">
    <property type="nucleotide sequence ID" value="XM_018299256.1"/>
</dbReference>
<feature type="compositionally biased region" description="Polar residues" evidence="1">
    <location>
        <begin position="724"/>
        <end position="733"/>
    </location>
</feature>
<dbReference type="EMBL" id="LTAN01000003">
    <property type="protein sequence ID" value="OBR11985.1"/>
    <property type="molecule type" value="Genomic_DNA"/>
</dbReference>
<feature type="compositionally biased region" description="Basic and acidic residues" evidence="1">
    <location>
        <begin position="850"/>
        <end position="859"/>
    </location>
</feature>
<dbReference type="GO" id="GO:0005634">
    <property type="term" value="C:nucleus"/>
    <property type="evidence" value="ECO:0007669"/>
    <property type="project" value="TreeGrafter"/>
</dbReference>
<feature type="region of interest" description="Disordered" evidence="1">
    <location>
        <begin position="805"/>
        <end position="874"/>
    </location>
</feature>
<feature type="compositionally biased region" description="Polar residues" evidence="1">
    <location>
        <begin position="126"/>
        <end position="136"/>
    </location>
</feature>
<reference evidence="3" key="1">
    <citation type="journal article" date="2017" name="BMC Genomics">
        <title>Gapless genome assembly of Colletotrichum higginsianum reveals chromosome structure and association of transposable elements with secondary metabolite gene clusters.</title>
        <authorList>
            <person name="Dallery J.-F."/>
            <person name="Lapalu N."/>
            <person name="Zampounis A."/>
            <person name="Pigne S."/>
            <person name="Luyten I."/>
            <person name="Amselem J."/>
            <person name="Wittenberg A.H.J."/>
            <person name="Zhou S."/>
            <person name="de Queiroz M.V."/>
            <person name="Robin G.P."/>
            <person name="Auger A."/>
            <person name="Hainaut M."/>
            <person name="Henrissat B."/>
            <person name="Kim K.-T."/>
            <person name="Lee Y.-H."/>
            <person name="Lespinet O."/>
            <person name="Schwartz D.C."/>
            <person name="Thon M.R."/>
            <person name="O'Connell R.J."/>
        </authorList>
    </citation>
    <scope>NUCLEOTIDE SEQUENCE [LARGE SCALE GENOMIC DNA]</scope>
    <source>
        <strain evidence="3">IMI 349063</strain>
    </source>
</reference>
<evidence type="ECO:0000256" key="1">
    <source>
        <dbReference type="SAM" id="MobiDB-lite"/>
    </source>
</evidence>
<accession>A0A1B7YJ14</accession>
<dbReference type="InterPro" id="IPR003903">
    <property type="entry name" value="UIM_dom"/>
</dbReference>
<dbReference type="Proteomes" id="UP000092177">
    <property type="component" value="Chromosome 3"/>
</dbReference>
<feature type="region of interest" description="Disordered" evidence="1">
    <location>
        <begin position="91"/>
        <end position="137"/>
    </location>
</feature>
<dbReference type="KEGG" id="chig:CH63R_04281"/>
<organism evidence="2 3">
    <name type="scientific">Colletotrichum higginsianum (strain IMI 349063)</name>
    <name type="common">Crucifer anthracnose fungus</name>
    <dbReference type="NCBI Taxonomy" id="759273"/>
    <lineage>
        <taxon>Eukaryota</taxon>
        <taxon>Fungi</taxon>
        <taxon>Dikarya</taxon>
        <taxon>Ascomycota</taxon>
        <taxon>Pezizomycotina</taxon>
        <taxon>Sordariomycetes</taxon>
        <taxon>Hypocreomycetidae</taxon>
        <taxon>Glomerellales</taxon>
        <taxon>Glomerellaceae</taxon>
        <taxon>Colletotrichum</taxon>
        <taxon>Colletotrichum destructivum species complex</taxon>
    </lineage>
</organism>
<dbReference type="GO" id="GO:0016579">
    <property type="term" value="P:protein deubiquitination"/>
    <property type="evidence" value="ECO:0007669"/>
    <property type="project" value="TreeGrafter"/>
</dbReference>
<dbReference type="InterPro" id="IPR055335">
    <property type="entry name" value="Ucp6/RUP1"/>
</dbReference>
<dbReference type="AlphaFoldDB" id="A0A1B7YJ14"/>
<dbReference type="GeneID" id="28863363"/>
<sequence>MATEPTSADVAQFCEITSLDPMLDRNLVVSALKSNTSLDQLIGEYYENSDAFRRKYTWDDTAFGAGREGEPNNTGIAFNIEAPDNAVIHGVTPPPDNGFYGPSAGAPSRPPSRTNNRSPLGAMADESNTGAPSSAEQYEEDLQRAMAESKKAVGYDPQEAGVTDIGTNAPYFGPANRSDYDQNNWAMVTTATTSSQAVVDGDPTPSARKRDEGAPAFLIYKPNARSASQRLGSVLTILHEIPLARNVLLQSGEQAASYGHNSEWWKGQPIYAPHVLAAIQQGEHQWAENSKPDFHEELHRLMAFLDLTERSYGSVEAMADLIPKSNFSLERQFYDTLDEKTDVEVLKPLTHLARPLSLQTLEPTQEPTRFAFLNFELTKSQYEQTKTLYDAWNWIVWHESMTWAEVQPNMGMVVLDDMGEVMTVNIDGEDPPEYLEIPEVWYPERYLESRKEEARICQEHLAWVARALYEARSREYELTKWIDPKTDKIHDKGEMLLNTLKEYERHVDYLDGLGRFRELQKLENEDEKQYIRLEDVPCVKTEAEEALAKSAQQVADRCSWELSQLEETKKRLYWERERLLERQRLLSSTLLTDPDKPGLAKPFTSKKFLLRGIATSQNVTYVCKRAGPALIDIGEAPAPVDQWWRLSYEAGSAYPAKAEKHSFDQVMRQVHVETKGPLLVYATEDAMNTPASPLSDALQRFARAENKNFRQELNQETTDEGAQLRNTNMSPISPSKRKYRSGSVDSMATNRASLGNSDTNSRAGDFDSDPFGEGDGTMDTDMTGLAARQSATDTASRNLTEVVRTGKTHNAEQAYNTKPPGILGQQRLSTPTPIDGVEDISRTVTPDSEEQPKGPEMQERAGGGGGSPFMARHSIYGMTHDPRDEQKTIKMMDMEIPDEHQQLQD</sequence>
<feature type="compositionally biased region" description="Low complexity" evidence="1">
    <location>
        <begin position="101"/>
        <end position="113"/>
    </location>
</feature>
<comment type="caution">
    <text evidence="2">The sequence shown here is derived from an EMBL/GenBank/DDBJ whole genome shotgun (WGS) entry which is preliminary data.</text>
</comment>
<keyword evidence="3" id="KW-1185">Reference proteome</keyword>
<dbReference type="PANTHER" id="PTHR39597:SF1">
    <property type="entry name" value="UBA DOMAIN-CONTAINING PROTEIN RUP1"/>
    <property type="match status" value="1"/>
</dbReference>
<dbReference type="VEuPathDB" id="FungiDB:CH63R_04281"/>
<proteinExistence type="predicted"/>
<evidence type="ECO:0000313" key="3">
    <source>
        <dbReference type="Proteomes" id="UP000092177"/>
    </source>
</evidence>
<gene>
    <name evidence="2" type="ORF">CH63R_04281</name>
</gene>
<dbReference type="PROSITE" id="PS50330">
    <property type="entry name" value="UIM"/>
    <property type="match status" value="1"/>
</dbReference>
<name>A0A1B7YJ14_COLHI</name>
<feature type="region of interest" description="Disordered" evidence="1">
    <location>
        <begin position="714"/>
        <end position="781"/>
    </location>
</feature>
<dbReference type="OrthoDB" id="4489171at2759"/>
<dbReference type="PANTHER" id="PTHR39597">
    <property type="entry name" value="UBA DOMAIN-CONTAINING PROTEIN RUP1"/>
    <property type="match status" value="1"/>
</dbReference>
<dbReference type="GO" id="GO:0005829">
    <property type="term" value="C:cytosol"/>
    <property type="evidence" value="ECO:0007669"/>
    <property type="project" value="TreeGrafter"/>
</dbReference>
<feature type="compositionally biased region" description="Polar residues" evidence="1">
    <location>
        <begin position="743"/>
        <end position="762"/>
    </location>
</feature>
<feature type="compositionally biased region" description="Acidic residues" evidence="1">
    <location>
        <begin position="766"/>
        <end position="778"/>
    </location>
</feature>
<evidence type="ECO:0000313" key="2">
    <source>
        <dbReference type="EMBL" id="OBR11985.1"/>
    </source>
</evidence>